<evidence type="ECO:0000313" key="3">
    <source>
        <dbReference type="EMBL" id="CAK9027937.1"/>
    </source>
</evidence>
<keyword evidence="2" id="KW-0812">Transmembrane</keyword>
<keyword evidence="2" id="KW-1133">Transmembrane helix</keyword>
<organism evidence="3 4">
    <name type="scientific">Durusdinium trenchii</name>
    <dbReference type="NCBI Taxonomy" id="1381693"/>
    <lineage>
        <taxon>Eukaryota</taxon>
        <taxon>Sar</taxon>
        <taxon>Alveolata</taxon>
        <taxon>Dinophyceae</taxon>
        <taxon>Suessiales</taxon>
        <taxon>Symbiodiniaceae</taxon>
        <taxon>Durusdinium</taxon>
    </lineage>
</organism>
<feature type="transmembrane region" description="Helical" evidence="2">
    <location>
        <begin position="51"/>
        <end position="78"/>
    </location>
</feature>
<comment type="caution">
    <text evidence="3">The sequence shown here is derived from an EMBL/GenBank/DDBJ whole genome shotgun (WGS) entry which is preliminary data.</text>
</comment>
<feature type="region of interest" description="Disordered" evidence="1">
    <location>
        <begin position="154"/>
        <end position="194"/>
    </location>
</feature>
<name>A0ABP0KPL9_9DINO</name>
<protein>
    <submittedName>
        <fullName evidence="3">Uncharacterized protein</fullName>
    </submittedName>
</protein>
<feature type="transmembrane region" description="Helical" evidence="2">
    <location>
        <begin position="124"/>
        <end position="141"/>
    </location>
</feature>
<keyword evidence="2" id="KW-0472">Membrane</keyword>
<feature type="transmembrane region" description="Helical" evidence="2">
    <location>
        <begin position="99"/>
        <end position="118"/>
    </location>
</feature>
<gene>
    <name evidence="3" type="ORF">CCMP2556_LOCUS16929</name>
</gene>
<proteinExistence type="predicted"/>
<sequence length="194" mass="21469">MSDCWFGLVQSLRRWALEDLAPPPRKPRCATDPRHLEEEELPRRRLSSGGVMVFLGFIAASLAINIVVLVPVCFGLYSDGDRMKDVYGAETPARGILKAIYTAILLVSSGLFPCIFMAKVGTGAQFMAVGLFVVQIIYKFLTLVTTKGGVPPGLPLPPGHVPRRSAKRTEPCGHEQPGHRHLPQRHRRPLPRRL</sequence>
<feature type="compositionally biased region" description="Basic residues" evidence="1">
    <location>
        <begin position="179"/>
        <end position="194"/>
    </location>
</feature>
<dbReference type="EMBL" id="CAXAMN010009224">
    <property type="protein sequence ID" value="CAK9027937.1"/>
    <property type="molecule type" value="Genomic_DNA"/>
</dbReference>
<evidence type="ECO:0000256" key="1">
    <source>
        <dbReference type="SAM" id="MobiDB-lite"/>
    </source>
</evidence>
<feature type="compositionally biased region" description="Basic and acidic residues" evidence="1">
    <location>
        <begin position="167"/>
        <end position="178"/>
    </location>
</feature>
<accession>A0ABP0KPL9</accession>
<evidence type="ECO:0000313" key="4">
    <source>
        <dbReference type="Proteomes" id="UP001642484"/>
    </source>
</evidence>
<evidence type="ECO:0000256" key="2">
    <source>
        <dbReference type="SAM" id="Phobius"/>
    </source>
</evidence>
<dbReference type="Proteomes" id="UP001642484">
    <property type="component" value="Unassembled WGS sequence"/>
</dbReference>
<keyword evidence="4" id="KW-1185">Reference proteome</keyword>
<reference evidence="3 4" key="1">
    <citation type="submission" date="2024-02" db="EMBL/GenBank/DDBJ databases">
        <authorList>
            <person name="Chen Y."/>
            <person name="Shah S."/>
            <person name="Dougan E. K."/>
            <person name="Thang M."/>
            <person name="Chan C."/>
        </authorList>
    </citation>
    <scope>NUCLEOTIDE SEQUENCE [LARGE SCALE GENOMIC DNA]</scope>
</reference>